<evidence type="ECO:0000256" key="5">
    <source>
        <dbReference type="ARBA" id="ARBA00022833"/>
    </source>
</evidence>
<evidence type="ECO:0000259" key="9">
    <source>
        <dbReference type="PROSITE" id="PS50157"/>
    </source>
</evidence>
<dbReference type="InterPro" id="IPR051059">
    <property type="entry name" value="VerF-like"/>
</dbReference>
<feature type="compositionally biased region" description="Polar residues" evidence="8">
    <location>
        <begin position="179"/>
        <end position="191"/>
    </location>
</feature>
<dbReference type="PROSITE" id="PS00028">
    <property type="entry name" value="ZINC_FINGER_C2H2_1"/>
    <property type="match status" value="2"/>
</dbReference>
<feature type="region of interest" description="Disordered" evidence="8">
    <location>
        <begin position="791"/>
        <end position="815"/>
    </location>
</feature>
<evidence type="ECO:0000256" key="4">
    <source>
        <dbReference type="ARBA" id="ARBA00022771"/>
    </source>
</evidence>
<evidence type="ECO:0000256" key="8">
    <source>
        <dbReference type="SAM" id="MobiDB-lite"/>
    </source>
</evidence>
<evidence type="ECO:0000313" key="11">
    <source>
        <dbReference type="Proteomes" id="UP000053328"/>
    </source>
</evidence>
<dbReference type="Pfam" id="PF04082">
    <property type="entry name" value="Fungal_trans"/>
    <property type="match status" value="1"/>
</dbReference>
<evidence type="ECO:0000313" key="10">
    <source>
        <dbReference type="EMBL" id="KIW10931.1"/>
    </source>
</evidence>
<keyword evidence="5" id="KW-0862">Zinc</keyword>
<reference evidence="10 11" key="1">
    <citation type="submission" date="2015-01" db="EMBL/GenBank/DDBJ databases">
        <title>The Genome Sequence of Exophiala spinifera CBS89968.</title>
        <authorList>
            <consortium name="The Broad Institute Genomics Platform"/>
            <person name="Cuomo C."/>
            <person name="de Hoog S."/>
            <person name="Gorbushina A."/>
            <person name="Stielow B."/>
            <person name="Teixiera M."/>
            <person name="Abouelleil A."/>
            <person name="Chapman S.B."/>
            <person name="Priest M."/>
            <person name="Young S.K."/>
            <person name="Wortman J."/>
            <person name="Nusbaum C."/>
            <person name="Birren B."/>
        </authorList>
    </citation>
    <scope>NUCLEOTIDE SEQUENCE [LARGE SCALE GENOMIC DNA]</scope>
    <source>
        <strain evidence="10 11">CBS 89968</strain>
    </source>
</reference>
<dbReference type="GO" id="GO:0005634">
    <property type="term" value="C:nucleus"/>
    <property type="evidence" value="ECO:0007669"/>
    <property type="project" value="UniProtKB-SubCell"/>
</dbReference>
<accession>A0A0D1Y7N5</accession>
<dbReference type="GO" id="GO:0008270">
    <property type="term" value="F:zinc ion binding"/>
    <property type="evidence" value="ECO:0007669"/>
    <property type="project" value="UniProtKB-KW"/>
</dbReference>
<dbReference type="EMBL" id="KN847499">
    <property type="protein sequence ID" value="KIW10931.1"/>
    <property type="molecule type" value="Genomic_DNA"/>
</dbReference>
<dbReference type="PANTHER" id="PTHR40626:SF30">
    <property type="entry name" value="FINGER DOMAIN PROTEIN, PUTATIVE (AFU_ORTHOLOGUE AFUA_4G13600)-RELATED"/>
    <property type="match status" value="1"/>
</dbReference>
<feature type="compositionally biased region" description="Polar residues" evidence="8">
    <location>
        <begin position="22"/>
        <end position="35"/>
    </location>
</feature>
<dbReference type="PANTHER" id="PTHR40626">
    <property type="entry name" value="MIP31509P"/>
    <property type="match status" value="1"/>
</dbReference>
<dbReference type="GO" id="GO:0000785">
    <property type="term" value="C:chromatin"/>
    <property type="evidence" value="ECO:0007669"/>
    <property type="project" value="TreeGrafter"/>
</dbReference>
<dbReference type="PROSITE" id="PS50157">
    <property type="entry name" value="ZINC_FINGER_C2H2_2"/>
    <property type="match status" value="2"/>
</dbReference>
<dbReference type="OrthoDB" id="6077919at2759"/>
<protein>
    <recommendedName>
        <fullName evidence="9">C2H2-type domain-containing protein</fullName>
    </recommendedName>
</protein>
<feature type="compositionally biased region" description="Polar residues" evidence="8">
    <location>
        <begin position="88"/>
        <end position="97"/>
    </location>
</feature>
<keyword evidence="2" id="KW-0479">Metal-binding</keyword>
<feature type="region of interest" description="Disordered" evidence="8">
    <location>
        <begin position="1"/>
        <end position="116"/>
    </location>
</feature>
<feature type="compositionally biased region" description="Low complexity" evidence="8">
    <location>
        <begin position="801"/>
        <end position="815"/>
    </location>
</feature>
<dbReference type="InterPro" id="IPR036236">
    <property type="entry name" value="Znf_C2H2_sf"/>
</dbReference>
<keyword evidence="6" id="KW-0539">Nucleus</keyword>
<gene>
    <name evidence="10" type="ORF">PV08_10230</name>
</gene>
<keyword evidence="3" id="KW-0677">Repeat</keyword>
<dbReference type="STRING" id="91928.A0A0D1Y7N5"/>
<dbReference type="SUPFAM" id="SSF57667">
    <property type="entry name" value="beta-beta-alpha zinc fingers"/>
    <property type="match status" value="1"/>
</dbReference>
<feature type="domain" description="C2H2-type" evidence="9">
    <location>
        <begin position="120"/>
        <end position="149"/>
    </location>
</feature>
<dbReference type="HOGENOM" id="CLU_015772_0_0_1"/>
<keyword evidence="4 7" id="KW-0863">Zinc-finger</keyword>
<evidence type="ECO:0000256" key="3">
    <source>
        <dbReference type="ARBA" id="ARBA00022737"/>
    </source>
</evidence>
<evidence type="ECO:0000256" key="1">
    <source>
        <dbReference type="ARBA" id="ARBA00004123"/>
    </source>
</evidence>
<dbReference type="SMART" id="SM00355">
    <property type="entry name" value="ZnF_C2H2"/>
    <property type="match status" value="2"/>
</dbReference>
<proteinExistence type="predicted"/>
<dbReference type="GeneID" id="27337313"/>
<feature type="compositionally biased region" description="Polar residues" evidence="8">
    <location>
        <begin position="791"/>
        <end position="800"/>
    </location>
</feature>
<evidence type="ECO:0000256" key="7">
    <source>
        <dbReference type="PROSITE-ProRule" id="PRU00042"/>
    </source>
</evidence>
<dbReference type="Proteomes" id="UP000053328">
    <property type="component" value="Unassembled WGS sequence"/>
</dbReference>
<dbReference type="Gene3D" id="3.30.160.60">
    <property type="entry name" value="Classic Zinc Finger"/>
    <property type="match status" value="2"/>
</dbReference>
<dbReference type="GO" id="GO:0000978">
    <property type="term" value="F:RNA polymerase II cis-regulatory region sequence-specific DNA binding"/>
    <property type="evidence" value="ECO:0007669"/>
    <property type="project" value="InterPro"/>
</dbReference>
<feature type="compositionally biased region" description="Polar residues" evidence="8">
    <location>
        <begin position="1"/>
        <end position="11"/>
    </location>
</feature>
<keyword evidence="11" id="KW-1185">Reference proteome</keyword>
<dbReference type="GO" id="GO:0000981">
    <property type="term" value="F:DNA-binding transcription factor activity, RNA polymerase II-specific"/>
    <property type="evidence" value="ECO:0007669"/>
    <property type="project" value="InterPro"/>
</dbReference>
<dbReference type="InterPro" id="IPR007219">
    <property type="entry name" value="XnlR_reg_dom"/>
</dbReference>
<feature type="region of interest" description="Disordered" evidence="8">
    <location>
        <begin position="174"/>
        <end position="221"/>
    </location>
</feature>
<evidence type="ECO:0000256" key="2">
    <source>
        <dbReference type="ARBA" id="ARBA00022723"/>
    </source>
</evidence>
<evidence type="ECO:0000256" key="6">
    <source>
        <dbReference type="ARBA" id="ARBA00023242"/>
    </source>
</evidence>
<sequence length="895" mass="98912">MAPKNRSQTPRLSGPAEPTLPVLSQHTTTTFLSDPSNHHSRRGSRDSLRNISSAQLPTPDTVVSTRSPIVPDSPHSTLESSNSRRESVSTMRTSSISLDGPPTCTPTGRVSKAKKGKRVHACEFPGCGKVFTRAEHRRRHELNHNPEALFPCTRPGCRKAFHRLDLLQRHQERHDLENSAASPGQMSQTPQMSVSSEPPSSVMPAAVISSPQADRSAPRSSAGALSIGSLVHPQTDYGYSMGTPAFNGFGRQTIPFIPGFNSSDDSLFYTPESSQSPVSDYYGRYPHRQSISSSSSVAAFEPNGASPLISGTIPGPWAPSSAPPSILPSNMLDDGAYLPVSSPFLWTGAYTEADQSPADSSIPIPLSDLDGYEWSVIRGELSNSSGLLSGDSPTGVSDTIRWHCLDLYWQYFHPHFPVVHRPTFLPTKPSPLLASAMSAIGSQYDDRPDAKQYSLTLLEIATKLLRRRDSITSRSRLADLQTVFLLEVLSKYCSRRVEVEMSARFRSLFASLDQARRTLATDPLAVFRTLRKDKTSEDIARAHKFWLDHETRRRILQASTVLDHQQATLFEQQPTIVQHGRPRRTTSPSLRCNIPLPCSEELWETSPIESWVQLAANNDTSKPRSHRQDSSMGPPQDYFQNLVGMVACQGLPDQAPLRQERLADAAAYMAFNQHASEMARNTPIRQLLMTSGESWILGKKLENEAEFQDAKRTLRAWADSNFQSRIALWHATQLIRSRVKFSYSEPTRTELGVMFQDTHMLHEPWVLYLAALVCWAYGFSASTALDVNVQGSGAGSTTSNPQSNASRTPSSSASAHPALLDSHEAAYSMREYLQTTDVDKVDGILSIDPQIFGRTHGLLEAIRLNKIGSLLGGLMNEAERVLYRLVEGRSRLSHF</sequence>
<name>A0A0D1Y7N5_9EURO</name>
<dbReference type="RefSeq" id="XP_016231147.1">
    <property type="nucleotide sequence ID" value="XM_016384545.1"/>
</dbReference>
<feature type="compositionally biased region" description="Polar residues" evidence="8">
    <location>
        <begin position="49"/>
        <end position="67"/>
    </location>
</feature>
<comment type="subcellular location">
    <subcellularLocation>
        <location evidence="1">Nucleus</location>
    </subcellularLocation>
</comment>
<dbReference type="GO" id="GO:0006351">
    <property type="term" value="P:DNA-templated transcription"/>
    <property type="evidence" value="ECO:0007669"/>
    <property type="project" value="InterPro"/>
</dbReference>
<organism evidence="10 11">
    <name type="scientific">Exophiala spinifera</name>
    <dbReference type="NCBI Taxonomy" id="91928"/>
    <lineage>
        <taxon>Eukaryota</taxon>
        <taxon>Fungi</taxon>
        <taxon>Dikarya</taxon>
        <taxon>Ascomycota</taxon>
        <taxon>Pezizomycotina</taxon>
        <taxon>Eurotiomycetes</taxon>
        <taxon>Chaetothyriomycetidae</taxon>
        <taxon>Chaetothyriales</taxon>
        <taxon>Herpotrichiellaceae</taxon>
        <taxon>Exophiala</taxon>
    </lineage>
</organism>
<dbReference type="CDD" id="cd12148">
    <property type="entry name" value="fungal_TF_MHR"/>
    <property type="match status" value="1"/>
</dbReference>
<feature type="domain" description="C2H2-type" evidence="9">
    <location>
        <begin position="150"/>
        <end position="179"/>
    </location>
</feature>
<dbReference type="VEuPathDB" id="FungiDB:PV08_10230"/>
<feature type="compositionally biased region" description="Low complexity" evidence="8">
    <location>
        <begin position="192"/>
        <end position="207"/>
    </location>
</feature>
<dbReference type="AlphaFoldDB" id="A0A0D1Y7N5"/>
<dbReference type="InterPro" id="IPR013087">
    <property type="entry name" value="Znf_C2H2_type"/>
</dbReference>